<dbReference type="PANTHER" id="PTHR24095:SF14">
    <property type="entry name" value="ACETYL-COENZYME A SYNTHETASE 1"/>
    <property type="match status" value="1"/>
</dbReference>
<dbReference type="InterPro" id="IPR011904">
    <property type="entry name" value="Ac_CoA_lig"/>
</dbReference>
<dbReference type="CDD" id="cd05966">
    <property type="entry name" value="ACS"/>
    <property type="match status" value="1"/>
</dbReference>
<evidence type="ECO:0000256" key="1">
    <source>
        <dbReference type="ARBA" id="ARBA00006432"/>
    </source>
</evidence>
<dbReference type="EC" id="6.2.1.1" evidence="6"/>
<dbReference type="InterPro" id="IPR000873">
    <property type="entry name" value="AMP-dep_synth/lig_dom"/>
</dbReference>
<dbReference type="GO" id="GO:0016208">
    <property type="term" value="F:AMP binding"/>
    <property type="evidence" value="ECO:0007669"/>
    <property type="project" value="InterPro"/>
</dbReference>
<evidence type="ECO:0000256" key="6">
    <source>
        <dbReference type="HAMAP-Rule" id="MF_01123"/>
    </source>
</evidence>
<comment type="catalytic activity">
    <reaction evidence="6">
        <text>acetate + ATP + CoA = acetyl-CoA + AMP + diphosphate</text>
        <dbReference type="Rhea" id="RHEA:23176"/>
        <dbReference type="ChEBI" id="CHEBI:30089"/>
        <dbReference type="ChEBI" id="CHEBI:30616"/>
        <dbReference type="ChEBI" id="CHEBI:33019"/>
        <dbReference type="ChEBI" id="CHEBI:57287"/>
        <dbReference type="ChEBI" id="CHEBI:57288"/>
        <dbReference type="ChEBI" id="CHEBI:456215"/>
        <dbReference type="EC" id="6.2.1.1"/>
    </reaction>
</comment>
<dbReference type="HAMAP" id="MF_01123">
    <property type="entry name" value="Ac_CoA_synth"/>
    <property type="match status" value="1"/>
</dbReference>
<evidence type="ECO:0000256" key="4">
    <source>
        <dbReference type="ARBA" id="ARBA00022840"/>
    </source>
</evidence>
<dbReference type="Proteomes" id="UP000184139">
    <property type="component" value="Unassembled WGS sequence"/>
</dbReference>
<dbReference type="GO" id="GO:0003987">
    <property type="term" value="F:acetate-CoA ligase activity"/>
    <property type="evidence" value="ECO:0007669"/>
    <property type="project" value="UniProtKB-UniRule"/>
</dbReference>
<dbReference type="Pfam" id="PF13193">
    <property type="entry name" value="AMP-binding_C"/>
    <property type="match status" value="1"/>
</dbReference>
<keyword evidence="11" id="KW-1185">Reference proteome</keyword>
<dbReference type="FunFam" id="3.40.50.12780:FF:000001">
    <property type="entry name" value="Acetyl-coenzyme A synthetase"/>
    <property type="match status" value="1"/>
</dbReference>
<dbReference type="OrthoDB" id="9801302at2"/>
<dbReference type="InterPro" id="IPR025110">
    <property type="entry name" value="AMP-bd_C"/>
</dbReference>
<comment type="PTM">
    <text evidence="6">Acetylated. Deacetylation by the SIR2-homolog deacetylase activates the enzyme.</text>
</comment>
<dbReference type="GO" id="GO:0046872">
    <property type="term" value="F:metal ion binding"/>
    <property type="evidence" value="ECO:0007669"/>
    <property type="project" value="UniProtKB-KW"/>
</dbReference>
<proteinExistence type="inferred from homology"/>
<dbReference type="InterPro" id="IPR032387">
    <property type="entry name" value="ACAS_N"/>
</dbReference>
<dbReference type="Pfam" id="PF16177">
    <property type="entry name" value="ACAS_N"/>
    <property type="match status" value="1"/>
</dbReference>
<comment type="function">
    <text evidence="6">Catalyzes the conversion of acetate into acetyl-CoA (AcCoA), an essential intermediate at the junction of anabolic and catabolic pathways. AcsA undergoes a two-step reaction. In the first half reaction, AcsA combines acetate with ATP to form acetyl-adenylate (AcAMP) intermediate. In the second half reaction, it can then transfer the acetyl group from AcAMP to the sulfhydryl group of CoA, forming the product AcCoA.</text>
</comment>
<dbReference type="InterPro" id="IPR042099">
    <property type="entry name" value="ANL_N_sf"/>
</dbReference>
<keyword evidence="5 6" id="KW-0007">Acetylation</keyword>
<feature type="binding site" evidence="6">
    <location>
        <begin position="203"/>
        <end position="206"/>
    </location>
    <ligand>
        <name>CoA</name>
        <dbReference type="ChEBI" id="CHEBI:57287"/>
    </ligand>
</feature>
<feature type="binding site" evidence="6">
    <location>
        <position position="535"/>
    </location>
    <ligand>
        <name>CoA</name>
        <dbReference type="ChEBI" id="CHEBI:57287"/>
    </ligand>
</feature>
<feature type="domain" description="Acetyl-coenzyme A synthetase N-terminal" evidence="9">
    <location>
        <begin position="36"/>
        <end position="92"/>
    </location>
</feature>
<evidence type="ECO:0000256" key="5">
    <source>
        <dbReference type="ARBA" id="ARBA00022990"/>
    </source>
</evidence>
<feature type="binding site" evidence="6">
    <location>
        <position position="551"/>
    </location>
    <ligand>
        <name>Mg(2+)</name>
        <dbReference type="ChEBI" id="CHEBI:18420"/>
    </ligand>
</feature>
<feature type="binding site" evidence="6">
    <location>
        <position position="527"/>
    </location>
    <ligand>
        <name>ATP</name>
        <dbReference type="ChEBI" id="CHEBI:30616"/>
    </ligand>
</feature>
<comment type="similarity">
    <text evidence="1 6">Belongs to the ATP-dependent AMP-binding enzyme family.</text>
</comment>
<dbReference type="GO" id="GO:0005829">
    <property type="term" value="C:cytosol"/>
    <property type="evidence" value="ECO:0007669"/>
    <property type="project" value="TreeGrafter"/>
</dbReference>
<dbReference type="PROSITE" id="PS00455">
    <property type="entry name" value="AMP_BINDING"/>
    <property type="match status" value="1"/>
</dbReference>
<evidence type="ECO:0000313" key="10">
    <source>
        <dbReference type="EMBL" id="SHH68081.1"/>
    </source>
</evidence>
<feature type="binding site" evidence="6">
    <location>
        <begin position="423"/>
        <end position="428"/>
    </location>
    <ligand>
        <name>ATP</name>
        <dbReference type="ChEBI" id="CHEBI:30616"/>
    </ligand>
</feature>
<dbReference type="GO" id="GO:0005524">
    <property type="term" value="F:ATP binding"/>
    <property type="evidence" value="ECO:0007669"/>
    <property type="project" value="UniProtKB-KW"/>
</dbReference>
<feature type="binding site" evidence="6">
    <location>
        <position position="512"/>
    </location>
    <ligand>
        <name>ATP</name>
        <dbReference type="ChEBI" id="CHEBI:30616"/>
    </ligand>
</feature>
<keyword evidence="3 6" id="KW-0547">Nucleotide-binding</keyword>
<feature type="domain" description="AMP-dependent synthetase/ligase" evidence="7">
    <location>
        <begin position="98"/>
        <end position="488"/>
    </location>
</feature>
<feature type="binding site" evidence="6">
    <location>
        <position position="538"/>
    </location>
    <ligand>
        <name>ATP</name>
        <dbReference type="ChEBI" id="CHEBI:30616"/>
    </ligand>
</feature>
<feature type="domain" description="AMP-binding enzyme C-terminal" evidence="8">
    <location>
        <begin position="543"/>
        <end position="621"/>
    </location>
</feature>
<dbReference type="InterPro" id="IPR020845">
    <property type="entry name" value="AMP-binding_CS"/>
</dbReference>
<name>A0A1M5UYK9_9BACT</name>
<feature type="binding site" evidence="6">
    <location>
        <position position="554"/>
    </location>
    <ligand>
        <name>Mg(2+)</name>
        <dbReference type="ChEBI" id="CHEBI:18420"/>
    </ligand>
</feature>
<feature type="binding site" evidence="6">
    <location>
        <position position="596"/>
    </location>
    <ligand>
        <name>CoA</name>
        <dbReference type="ChEBI" id="CHEBI:57287"/>
    </ligand>
</feature>
<evidence type="ECO:0000313" key="11">
    <source>
        <dbReference type="Proteomes" id="UP000184139"/>
    </source>
</evidence>
<dbReference type="InterPro" id="IPR045851">
    <property type="entry name" value="AMP-bd_C_sf"/>
</dbReference>
<evidence type="ECO:0000256" key="3">
    <source>
        <dbReference type="ARBA" id="ARBA00022741"/>
    </source>
</evidence>
<evidence type="ECO:0000256" key="2">
    <source>
        <dbReference type="ARBA" id="ARBA00022598"/>
    </source>
</evidence>
<dbReference type="RefSeq" id="WP_073374656.1">
    <property type="nucleotide sequence ID" value="NZ_FQXS01000006.1"/>
</dbReference>
<protein>
    <recommendedName>
        <fullName evidence="6">Acetyl-coenzyme A synthetase</fullName>
        <shortName evidence="6">AcCoA synthetase</shortName>
        <shortName evidence="6">Acs</shortName>
        <ecNumber evidence="6">6.2.1.1</ecNumber>
    </recommendedName>
    <alternativeName>
        <fullName evidence="6">Acetate--CoA ligase</fullName>
    </alternativeName>
    <alternativeName>
        <fullName evidence="6">Acyl-activating enzyme</fullName>
    </alternativeName>
</protein>
<dbReference type="NCBIfam" id="NF001208">
    <property type="entry name" value="PRK00174.1"/>
    <property type="match status" value="1"/>
</dbReference>
<keyword evidence="4 6" id="KW-0067">ATP-binding</keyword>
<dbReference type="NCBIfam" id="TIGR02188">
    <property type="entry name" value="Ac_CoA_lig_AcsA"/>
    <property type="match status" value="1"/>
</dbReference>
<dbReference type="AlphaFoldDB" id="A0A1M5UYK9"/>
<keyword evidence="2 6" id="KW-0436">Ligase</keyword>
<dbReference type="Gene3D" id="3.30.300.30">
    <property type="match status" value="1"/>
</dbReference>
<accession>A0A1M5UYK9</accession>
<dbReference type="FunFam" id="3.30.300.30:FF:000004">
    <property type="entry name" value="Acetyl-coenzyme A synthetase"/>
    <property type="match status" value="1"/>
</dbReference>
<reference evidence="10 11" key="1">
    <citation type="submission" date="2016-11" db="EMBL/GenBank/DDBJ databases">
        <authorList>
            <person name="Jaros S."/>
            <person name="Januszkiewicz K."/>
            <person name="Wedrychowicz H."/>
        </authorList>
    </citation>
    <scope>NUCLEOTIDE SEQUENCE [LARGE SCALE GENOMIC DNA]</scope>
    <source>
        <strain evidence="10 11">DSM 9705</strain>
    </source>
</reference>
<comment type="cofactor">
    <cofactor evidence="6">
        <name>Mg(2+)</name>
        <dbReference type="ChEBI" id="CHEBI:18420"/>
    </cofactor>
</comment>
<feature type="binding site" evidence="6">
    <location>
        <begin position="399"/>
        <end position="401"/>
    </location>
    <ligand>
        <name>ATP</name>
        <dbReference type="ChEBI" id="CHEBI:30616"/>
    </ligand>
</feature>
<sequence>MIDVDDKITSLLSEKRVFEPPQAGRETAAVGDLESYEREYRRSMDDPEGYWAERARELVSWFTPWDRVLDADLSKPEVRWFDGATLNVSYNCLDRHLASGKRDKTAIIWQGEPDEEVRRFSYGQLHEEVCRCANVLKKMGVKKGDRVAVYLPMIPELAITLLACARIGAIHSVVFAGFSAVSLQNRIQDCEARILVTADAVLRAGKIIPLKPNADEALEQCESIEHCLVVRRAGYEIGMQLGRDSWWHEEMEDDAITAVCEPEPMAAEDILFILYTSGSTGKPKGVVHTTGGYLTYALHTTQWVFDLKDDDVHWCTADIGWITGHTYILYGPLGLGGTTVMFEGVPSYPGPDRFWQLVEKFKATIFYTAPTVIRALMRHGDEPLKNRDLSSLRILGSVGEPINPEAWMWYHLNVGGGRLPIVDTWWQTETGGVMISPLPYATPLKPGSATRPLPGIDAAILNEEGQLAGANEGGHLVIRRPWPGMLRGVFGDPERYRTTYFEEFPGFYDAGDGARCDEDGYFWIMGRLDDVINVSGHRLGTAEIESALVSHPRVSEAAVVGMPHPIKGQAIYAFVTLNDGVDETPELLTELRVHVRTEIGPIASPDSIQYAPGLPKTRSGKIMRRILRKIAAEDFADFGDISTLADPGVVDDLIAAKQSLNQ</sequence>
<evidence type="ECO:0000259" key="8">
    <source>
        <dbReference type="Pfam" id="PF13193"/>
    </source>
</evidence>
<gene>
    <name evidence="6" type="primary">acsA</name>
    <name evidence="10" type="ORF">SAMN02745124_01409</name>
</gene>
<dbReference type="Gene3D" id="3.40.50.12780">
    <property type="entry name" value="N-terminal domain of ligase-like"/>
    <property type="match status" value="1"/>
</dbReference>
<dbReference type="STRING" id="1121409.SAMN02745124_01409"/>
<dbReference type="GO" id="GO:0019427">
    <property type="term" value="P:acetyl-CoA biosynthetic process from acetate"/>
    <property type="evidence" value="ECO:0007669"/>
    <property type="project" value="UniProtKB-UniRule"/>
</dbReference>
<feature type="binding site" evidence="6">
    <location>
        <position position="549"/>
    </location>
    <ligand>
        <name>Mg(2+)</name>
        <dbReference type="ChEBI" id="CHEBI:18420"/>
    </ligand>
</feature>
<dbReference type="Pfam" id="PF00501">
    <property type="entry name" value="AMP-binding"/>
    <property type="match status" value="1"/>
</dbReference>
<organism evidence="10 11">
    <name type="scientific">Desulfofustis glycolicus DSM 9705</name>
    <dbReference type="NCBI Taxonomy" id="1121409"/>
    <lineage>
        <taxon>Bacteria</taxon>
        <taxon>Pseudomonadati</taxon>
        <taxon>Thermodesulfobacteriota</taxon>
        <taxon>Desulfobulbia</taxon>
        <taxon>Desulfobulbales</taxon>
        <taxon>Desulfocapsaceae</taxon>
        <taxon>Desulfofustis</taxon>
    </lineage>
</organism>
<keyword evidence="6" id="KW-0460">Magnesium</keyword>
<evidence type="ECO:0000259" key="7">
    <source>
        <dbReference type="Pfam" id="PF00501"/>
    </source>
</evidence>
<dbReference type="EMBL" id="FQXS01000006">
    <property type="protein sequence ID" value="SHH68081.1"/>
    <property type="molecule type" value="Genomic_DNA"/>
</dbReference>
<feature type="modified residue" description="N6-acetyllysine" evidence="6">
    <location>
        <position position="621"/>
    </location>
</feature>
<dbReference type="SUPFAM" id="SSF56801">
    <property type="entry name" value="Acetyl-CoA synthetase-like"/>
    <property type="match status" value="1"/>
</dbReference>
<feature type="binding site" evidence="6">
    <location>
        <position position="323"/>
    </location>
    <ligand>
        <name>CoA</name>
        <dbReference type="ChEBI" id="CHEBI:57287"/>
    </ligand>
</feature>
<comment type="caution">
    <text evidence="6">Lacks conserved residue(s) required for the propagation of feature annotation.</text>
</comment>
<dbReference type="PANTHER" id="PTHR24095">
    <property type="entry name" value="ACETYL-COENZYME A SYNTHETASE"/>
    <property type="match status" value="1"/>
</dbReference>
<keyword evidence="6" id="KW-0479">Metal-binding</keyword>
<evidence type="ECO:0000259" key="9">
    <source>
        <dbReference type="Pfam" id="PF16177"/>
    </source>
</evidence>